<dbReference type="RefSeq" id="WP_127179411.1">
    <property type="nucleotide sequence ID" value="NZ_CP029078.1"/>
</dbReference>
<feature type="region of interest" description="Disordered" evidence="1">
    <location>
        <begin position="1"/>
        <end position="61"/>
    </location>
</feature>
<dbReference type="AlphaFoldDB" id="A0A3Q9KXE4"/>
<gene>
    <name evidence="2" type="ORF">ELQ87_21835</name>
</gene>
<proteinExistence type="predicted"/>
<evidence type="ECO:0000313" key="3">
    <source>
        <dbReference type="Proteomes" id="UP000271291"/>
    </source>
</evidence>
<evidence type="ECO:0000313" key="2">
    <source>
        <dbReference type="EMBL" id="AZS86600.1"/>
    </source>
</evidence>
<evidence type="ECO:0000256" key="1">
    <source>
        <dbReference type="SAM" id="MobiDB-lite"/>
    </source>
</evidence>
<dbReference type="Proteomes" id="UP000271291">
    <property type="component" value="Chromosome"/>
</dbReference>
<sequence>MTDLRMVAPEGGNPLRSGRWTDPVDRLPDRPATGSRAGSRTGSPTGPEIDLMTEEAGTSAV</sequence>
<protein>
    <submittedName>
        <fullName evidence="2">Uncharacterized protein</fullName>
    </submittedName>
</protein>
<accession>A0A3Q9KXE4</accession>
<name>A0A3Q9KXE4_STRGD</name>
<organism evidence="2 3">
    <name type="scientific">Streptomyces griseoviridis</name>
    <dbReference type="NCBI Taxonomy" id="45398"/>
    <lineage>
        <taxon>Bacteria</taxon>
        <taxon>Bacillati</taxon>
        <taxon>Actinomycetota</taxon>
        <taxon>Actinomycetes</taxon>
        <taxon>Kitasatosporales</taxon>
        <taxon>Streptomycetaceae</taxon>
        <taxon>Streptomyces</taxon>
    </lineage>
</organism>
<reference evidence="2 3" key="1">
    <citation type="submission" date="2018-12" db="EMBL/GenBank/DDBJ databases">
        <title>Streptomyces griseoviridis F1-27 complete genome.</title>
        <authorList>
            <person name="Mariita R.M."/>
            <person name="Sello J.K."/>
        </authorList>
    </citation>
    <scope>NUCLEOTIDE SEQUENCE [LARGE SCALE GENOMIC DNA]</scope>
    <source>
        <strain evidence="2 3">F1-27</strain>
    </source>
</reference>
<dbReference type="EMBL" id="CP034687">
    <property type="protein sequence ID" value="AZS86600.1"/>
    <property type="molecule type" value="Genomic_DNA"/>
</dbReference>
<dbReference type="KEGG" id="sgd:ELQ87_21835"/>